<dbReference type="Gene3D" id="1.10.10.60">
    <property type="entry name" value="Homeodomain-like"/>
    <property type="match status" value="1"/>
</dbReference>
<dbReference type="PROSITE" id="PS01124">
    <property type="entry name" value="HTH_ARAC_FAMILY_2"/>
    <property type="match status" value="1"/>
</dbReference>
<reference evidence="5 6" key="1">
    <citation type="submission" date="2024-03" db="EMBL/GenBank/DDBJ databases">
        <title>Aquirufa genome sequencing.</title>
        <authorList>
            <person name="Pitt A."/>
            <person name="Hahn M.W."/>
        </authorList>
    </citation>
    <scope>NUCLEOTIDE SEQUENCE [LARGE SCALE GENOMIC DNA]</scope>
    <source>
        <strain evidence="5 6">PLAD-142S6K</strain>
    </source>
</reference>
<evidence type="ECO:0000256" key="1">
    <source>
        <dbReference type="ARBA" id="ARBA00023015"/>
    </source>
</evidence>
<dbReference type="PANTHER" id="PTHR43280">
    <property type="entry name" value="ARAC-FAMILY TRANSCRIPTIONAL REGULATOR"/>
    <property type="match status" value="1"/>
</dbReference>
<comment type="caution">
    <text evidence="5">The sequence shown here is derived from an EMBL/GenBank/DDBJ whole genome shotgun (WGS) entry which is preliminary data.</text>
</comment>
<dbReference type="SUPFAM" id="SSF46689">
    <property type="entry name" value="Homeodomain-like"/>
    <property type="match status" value="1"/>
</dbReference>
<keyword evidence="1" id="KW-0805">Transcription regulation</keyword>
<dbReference type="InterPro" id="IPR018060">
    <property type="entry name" value="HTH_AraC"/>
</dbReference>
<evidence type="ECO:0000256" key="2">
    <source>
        <dbReference type="ARBA" id="ARBA00023125"/>
    </source>
</evidence>
<dbReference type="SUPFAM" id="SSF51215">
    <property type="entry name" value="Regulatory protein AraC"/>
    <property type="match status" value="1"/>
</dbReference>
<dbReference type="InterPro" id="IPR037923">
    <property type="entry name" value="HTH-like"/>
</dbReference>
<keyword evidence="3" id="KW-0804">Transcription</keyword>
<dbReference type="RefSeq" id="WP_377974128.1">
    <property type="nucleotide sequence ID" value="NZ_JBBKYA010000001.1"/>
</dbReference>
<name>A0ABW6CUR4_9BACT</name>
<keyword evidence="6" id="KW-1185">Reference proteome</keyword>
<evidence type="ECO:0000313" key="5">
    <source>
        <dbReference type="EMBL" id="MFD3274680.1"/>
    </source>
</evidence>
<dbReference type="EMBL" id="JBBKYA010000001">
    <property type="protein sequence ID" value="MFD3274680.1"/>
    <property type="molecule type" value="Genomic_DNA"/>
</dbReference>
<dbReference type="Pfam" id="PF12833">
    <property type="entry name" value="HTH_18"/>
    <property type="match status" value="1"/>
</dbReference>
<evidence type="ECO:0000313" key="6">
    <source>
        <dbReference type="Proteomes" id="UP001598114"/>
    </source>
</evidence>
<proteinExistence type="predicted"/>
<evidence type="ECO:0000259" key="4">
    <source>
        <dbReference type="PROSITE" id="PS01124"/>
    </source>
</evidence>
<keyword evidence="2" id="KW-0238">DNA-binding</keyword>
<protein>
    <submittedName>
        <fullName evidence="5">Helix-turn-helix transcriptional regulator</fullName>
    </submittedName>
</protein>
<dbReference type="InterPro" id="IPR009057">
    <property type="entry name" value="Homeodomain-like_sf"/>
</dbReference>
<dbReference type="InterPro" id="IPR020449">
    <property type="entry name" value="Tscrpt_reg_AraC-type_HTH"/>
</dbReference>
<gene>
    <name evidence="5" type="ORF">SKC38_00390</name>
</gene>
<dbReference type="SMART" id="SM00342">
    <property type="entry name" value="HTH_ARAC"/>
    <property type="match status" value="1"/>
</dbReference>
<dbReference type="PANTHER" id="PTHR43280:SF32">
    <property type="entry name" value="TRANSCRIPTIONAL REGULATORY PROTEIN"/>
    <property type="match status" value="1"/>
</dbReference>
<feature type="domain" description="HTH araC/xylS-type" evidence="4">
    <location>
        <begin position="189"/>
        <end position="299"/>
    </location>
</feature>
<dbReference type="Proteomes" id="UP001598114">
    <property type="component" value="Unassembled WGS sequence"/>
</dbReference>
<evidence type="ECO:0000256" key="3">
    <source>
        <dbReference type="ARBA" id="ARBA00023163"/>
    </source>
</evidence>
<dbReference type="PRINTS" id="PR00032">
    <property type="entry name" value="HTHARAC"/>
</dbReference>
<organism evidence="5 6">
    <name type="scientific">Aquirufa echingensis</name>
    <dbReference type="NCBI Taxonomy" id="3096516"/>
    <lineage>
        <taxon>Bacteria</taxon>
        <taxon>Pseudomonadati</taxon>
        <taxon>Bacteroidota</taxon>
        <taxon>Cytophagia</taxon>
        <taxon>Cytophagales</taxon>
        <taxon>Flectobacillaceae</taxon>
        <taxon>Aquirufa</taxon>
    </lineage>
</organism>
<accession>A0ABW6CUR4</accession>
<sequence length="309" mass="35861">MEKIETLKDFYQNKFNWIPENLSKDWGHFNVFKLDPYIGIGAKTVPYRRRDYYKITLVKGSGTIYYANKIIEVKENAIVFSNPLVPYKWDSTENLRTGYFCIFNHDFFQQYGNFSAYSLYQPSGTPVIELSDAGYESFQVIFERMLAEIDSTYIHKYDMLRNLALEMMHTALKLEPANSSRYAPGNANQKISMLFLELLERQFPIEGPQNKIKLKTPSDFANQLAVHVNHLNRAVKETTIKTTSQLIAERISQEAKLILSHGEWTIADIAEALGFNEISYFNHFFKKQVGISPAKFRNNIHHGKTKIRE</sequence>